<evidence type="ECO:0000256" key="7">
    <source>
        <dbReference type="ARBA" id="ARBA00022840"/>
    </source>
</evidence>
<keyword evidence="10" id="KW-0812">Transmembrane</keyword>
<feature type="transmembrane region" description="Helical" evidence="10">
    <location>
        <begin position="109"/>
        <end position="131"/>
    </location>
</feature>
<keyword evidence="6 14" id="KW-0418">Kinase</keyword>
<evidence type="ECO:0000313" key="15">
    <source>
        <dbReference type="Proteomes" id="UP000320216"/>
    </source>
</evidence>
<keyword evidence="8" id="KW-0902">Two-component regulatory system</keyword>
<reference evidence="14 15" key="1">
    <citation type="submission" date="2019-07" db="EMBL/GenBank/DDBJ databases">
        <title>Full genome sequence of Humibacter sp. WJ7-1.</title>
        <authorList>
            <person name="Im W.-T."/>
        </authorList>
    </citation>
    <scope>NUCLEOTIDE SEQUENCE [LARGE SCALE GENOMIC DNA]</scope>
    <source>
        <strain evidence="14 15">WJ7-1</strain>
    </source>
</reference>
<dbReference type="KEGG" id="huw:FPZ11_14620"/>
<evidence type="ECO:0000259" key="13">
    <source>
        <dbReference type="Pfam" id="PF23539"/>
    </source>
</evidence>
<dbReference type="AlphaFoldDB" id="A0A5B8M6T0"/>
<dbReference type="Gene3D" id="1.20.5.1930">
    <property type="match status" value="1"/>
</dbReference>
<keyword evidence="7" id="KW-0067">ATP-binding</keyword>
<evidence type="ECO:0000256" key="6">
    <source>
        <dbReference type="ARBA" id="ARBA00022777"/>
    </source>
</evidence>
<dbReference type="RefSeq" id="WP_146321873.1">
    <property type="nucleotide sequence ID" value="NZ_CP042305.1"/>
</dbReference>
<dbReference type="Pfam" id="PF07730">
    <property type="entry name" value="HisKA_3"/>
    <property type="match status" value="1"/>
</dbReference>
<dbReference type="InterPro" id="IPR036890">
    <property type="entry name" value="HATPase_C_sf"/>
</dbReference>
<keyword evidence="4" id="KW-0808">Transferase</keyword>
<dbReference type="GO" id="GO:0000155">
    <property type="term" value="F:phosphorelay sensor kinase activity"/>
    <property type="evidence" value="ECO:0007669"/>
    <property type="project" value="InterPro"/>
</dbReference>
<dbReference type="EMBL" id="CP042305">
    <property type="protein sequence ID" value="QDZ15839.1"/>
    <property type="molecule type" value="Genomic_DNA"/>
</dbReference>
<dbReference type="InterPro" id="IPR055558">
    <property type="entry name" value="DUF7134"/>
</dbReference>
<evidence type="ECO:0000313" key="14">
    <source>
        <dbReference type="EMBL" id="QDZ15839.1"/>
    </source>
</evidence>
<feature type="coiled-coil region" evidence="9">
    <location>
        <begin position="156"/>
        <end position="196"/>
    </location>
</feature>
<evidence type="ECO:0000256" key="10">
    <source>
        <dbReference type="SAM" id="Phobius"/>
    </source>
</evidence>
<organism evidence="14 15">
    <name type="scientific">Humibacter ginsenosidimutans</name>
    <dbReference type="NCBI Taxonomy" id="2599293"/>
    <lineage>
        <taxon>Bacteria</taxon>
        <taxon>Bacillati</taxon>
        <taxon>Actinomycetota</taxon>
        <taxon>Actinomycetes</taxon>
        <taxon>Micrococcales</taxon>
        <taxon>Microbacteriaceae</taxon>
        <taxon>Humibacter</taxon>
    </lineage>
</organism>
<evidence type="ECO:0000256" key="1">
    <source>
        <dbReference type="ARBA" id="ARBA00000085"/>
    </source>
</evidence>
<feature type="domain" description="Histidine kinase/HSP90-like ATPase" evidence="11">
    <location>
        <begin position="300"/>
        <end position="384"/>
    </location>
</feature>
<evidence type="ECO:0000256" key="4">
    <source>
        <dbReference type="ARBA" id="ARBA00022679"/>
    </source>
</evidence>
<evidence type="ECO:0000256" key="5">
    <source>
        <dbReference type="ARBA" id="ARBA00022741"/>
    </source>
</evidence>
<dbReference type="PANTHER" id="PTHR24421:SF10">
    <property type="entry name" value="NITRATE_NITRITE SENSOR PROTEIN NARQ"/>
    <property type="match status" value="1"/>
</dbReference>
<dbReference type="PANTHER" id="PTHR24421">
    <property type="entry name" value="NITRATE/NITRITE SENSOR PROTEIN NARX-RELATED"/>
    <property type="match status" value="1"/>
</dbReference>
<keyword evidence="9" id="KW-0175">Coiled coil</keyword>
<dbReference type="EC" id="2.7.13.3" evidence="2"/>
<dbReference type="Pfam" id="PF23539">
    <property type="entry name" value="DUF7134"/>
    <property type="match status" value="1"/>
</dbReference>
<accession>A0A5B8M6T0</accession>
<dbReference type="Proteomes" id="UP000320216">
    <property type="component" value="Chromosome"/>
</dbReference>
<gene>
    <name evidence="14" type="ORF">FPZ11_14620</name>
</gene>
<sequence length="389" mass="41575">MPAPARASRARDIAVDVIVFVVVCLAAFVPMGRGATEPHGLVVLPYMAEAGLVLFARRRFPVIVLVICVLIGLFAALMGIPHSPGFALPVAIAMYTVARYRSRALTVGLAIALIVLLPLEELVIAGAGFGAGDVTAPATLQPAVLVAFAAALGSAIRSYYDALESARERARRAEESREAEARRRVAEDRLAIARDLHDSVAHRIAVINLQSGVAARSLRGAPDEAERAIAVVGEAARNVLTELNDMLGLLRSTSDRDIVDEPDFERVEGLLALFARSGLKVRVHALGDPYELDIRTGPTAYRVVQEALTNAYKHGPERTADLELTYSADTLTIRVTNPVTDAAPSSNSDGHGLVGMRERLAEIGGTLSLDRSNSRFELTATLPVHEGAR</sequence>
<feature type="transmembrane region" description="Helical" evidence="10">
    <location>
        <begin position="12"/>
        <end position="32"/>
    </location>
</feature>
<dbReference type="Pfam" id="PF02518">
    <property type="entry name" value="HATPase_c"/>
    <property type="match status" value="1"/>
</dbReference>
<evidence type="ECO:0000259" key="11">
    <source>
        <dbReference type="Pfam" id="PF02518"/>
    </source>
</evidence>
<dbReference type="Gene3D" id="3.30.565.10">
    <property type="entry name" value="Histidine kinase-like ATPase, C-terminal domain"/>
    <property type="match status" value="1"/>
</dbReference>
<dbReference type="SUPFAM" id="SSF55874">
    <property type="entry name" value="ATPase domain of HSP90 chaperone/DNA topoisomerase II/histidine kinase"/>
    <property type="match status" value="1"/>
</dbReference>
<proteinExistence type="predicted"/>
<feature type="domain" description="Signal transduction histidine kinase subgroup 3 dimerisation and phosphoacceptor" evidence="12">
    <location>
        <begin position="189"/>
        <end position="253"/>
    </location>
</feature>
<evidence type="ECO:0000256" key="2">
    <source>
        <dbReference type="ARBA" id="ARBA00012438"/>
    </source>
</evidence>
<dbReference type="InterPro" id="IPR003594">
    <property type="entry name" value="HATPase_dom"/>
</dbReference>
<comment type="catalytic activity">
    <reaction evidence="1">
        <text>ATP + protein L-histidine = ADP + protein N-phospho-L-histidine.</text>
        <dbReference type="EC" id="2.7.13.3"/>
    </reaction>
</comment>
<dbReference type="GO" id="GO:0016020">
    <property type="term" value="C:membrane"/>
    <property type="evidence" value="ECO:0007669"/>
    <property type="project" value="InterPro"/>
</dbReference>
<evidence type="ECO:0000256" key="3">
    <source>
        <dbReference type="ARBA" id="ARBA00022553"/>
    </source>
</evidence>
<dbReference type="CDD" id="cd16917">
    <property type="entry name" value="HATPase_UhpB-NarQ-NarX-like"/>
    <property type="match status" value="1"/>
</dbReference>
<dbReference type="InterPro" id="IPR050482">
    <property type="entry name" value="Sensor_HK_TwoCompSys"/>
</dbReference>
<keyword evidence="10" id="KW-0472">Membrane</keyword>
<keyword evidence="5" id="KW-0547">Nucleotide-binding</keyword>
<evidence type="ECO:0000256" key="8">
    <source>
        <dbReference type="ARBA" id="ARBA00023012"/>
    </source>
</evidence>
<evidence type="ECO:0000256" key="9">
    <source>
        <dbReference type="SAM" id="Coils"/>
    </source>
</evidence>
<feature type="domain" description="DUF7134" evidence="13">
    <location>
        <begin position="7"/>
        <end position="157"/>
    </location>
</feature>
<keyword evidence="3" id="KW-0597">Phosphoprotein</keyword>
<feature type="transmembrane region" description="Helical" evidence="10">
    <location>
        <begin position="62"/>
        <end position="80"/>
    </location>
</feature>
<keyword evidence="10" id="KW-1133">Transmembrane helix</keyword>
<dbReference type="InterPro" id="IPR011712">
    <property type="entry name" value="Sig_transdc_His_kin_sub3_dim/P"/>
</dbReference>
<keyword evidence="15" id="KW-1185">Reference proteome</keyword>
<dbReference type="GO" id="GO:0046983">
    <property type="term" value="F:protein dimerization activity"/>
    <property type="evidence" value="ECO:0007669"/>
    <property type="project" value="InterPro"/>
</dbReference>
<dbReference type="OrthoDB" id="227596at2"/>
<protein>
    <recommendedName>
        <fullName evidence="2">histidine kinase</fullName>
        <ecNumber evidence="2">2.7.13.3</ecNumber>
    </recommendedName>
</protein>
<evidence type="ECO:0000259" key="12">
    <source>
        <dbReference type="Pfam" id="PF07730"/>
    </source>
</evidence>
<name>A0A5B8M6T0_9MICO</name>
<feature type="transmembrane region" description="Helical" evidence="10">
    <location>
        <begin position="143"/>
        <end position="160"/>
    </location>
</feature>
<dbReference type="GO" id="GO:0005524">
    <property type="term" value="F:ATP binding"/>
    <property type="evidence" value="ECO:0007669"/>
    <property type="project" value="UniProtKB-KW"/>
</dbReference>